<evidence type="ECO:0000313" key="4">
    <source>
        <dbReference type="EMBL" id="GAA1732693.1"/>
    </source>
</evidence>
<protein>
    <submittedName>
        <fullName evidence="4">DEAD/DEAH box helicase</fullName>
    </submittedName>
</protein>
<feature type="domain" description="Helicase ATP-binding" evidence="2">
    <location>
        <begin position="409"/>
        <end position="570"/>
    </location>
</feature>
<organism evidence="4 5">
    <name type="scientific">Aeromicrobium alkaliterrae</name>
    <dbReference type="NCBI Taxonomy" id="302168"/>
    <lineage>
        <taxon>Bacteria</taxon>
        <taxon>Bacillati</taxon>
        <taxon>Actinomycetota</taxon>
        <taxon>Actinomycetes</taxon>
        <taxon>Propionibacteriales</taxon>
        <taxon>Nocardioidaceae</taxon>
        <taxon>Aeromicrobium</taxon>
    </lineage>
</organism>
<keyword evidence="4" id="KW-0347">Helicase</keyword>
<dbReference type="InterPro" id="IPR049730">
    <property type="entry name" value="SNF2/RAD54-like_C"/>
</dbReference>
<evidence type="ECO:0000259" key="2">
    <source>
        <dbReference type="PROSITE" id="PS51192"/>
    </source>
</evidence>
<comment type="caution">
    <text evidence="4">The sequence shown here is derived from an EMBL/GenBank/DDBJ whole genome shotgun (WGS) entry which is preliminary data.</text>
</comment>
<accession>A0ABP4VNP8</accession>
<dbReference type="Gene3D" id="3.40.50.300">
    <property type="entry name" value="P-loop containing nucleotide triphosphate hydrolases"/>
    <property type="match status" value="1"/>
</dbReference>
<dbReference type="Gene3D" id="3.40.50.10810">
    <property type="entry name" value="Tandem AAA-ATPase domain"/>
    <property type="match status" value="1"/>
</dbReference>
<evidence type="ECO:0000313" key="5">
    <source>
        <dbReference type="Proteomes" id="UP001501057"/>
    </source>
</evidence>
<dbReference type="PANTHER" id="PTHR10799">
    <property type="entry name" value="SNF2/RAD54 HELICASE FAMILY"/>
    <property type="match status" value="1"/>
</dbReference>
<dbReference type="InterPro" id="IPR001650">
    <property type="entry name" value="Helicase_C-like"/>
</dbReference>
<sequence length="863" mass="95722">MTTRDELVPLLRHPVRFEVADEPAKSHFVIDAPDGEHQVAAFDAVGPLSQGIRLVNAHPSVRAWATPAIIALRLMTTGHLLQPPGSSIDQLRNSGSAIGPDPGSGQKSVFAFLEALAVDAPTVATTPQEPAVRTVAPRQRETQFSYAFEVSFLETPTDTDAAVVRLRVIPRAQVSSPFDASELTSGPERPIVVDAREPTREMLERVARWWEPATRLAEPHARGGVTVGADELAELGSNRLTATLLANRIEVRWPESLVRQLDTRAVLRADEAPRHDRPSAFTHQQLFRFDWQVAVGDQVLSEAEVEQLARDHRAVIRLRDSWVMVDRSKLQRALHGGSTEVRAGDALRAVVTGEMLIEGRRTTVETVGWLDDVRRRFQTMDRELIAARQPDSLSGSLRDYQLQGLRWMSQLTELGLGGCLADDMGLGKTVMLIALQLHRAERAEALGIPHGPTLVVCPASVIGNWEREVHRFAPDAEVHRFHGPRRSLAKLRGGFVITTYATMVSSADELSDIGWDLVVADEAQNVKNPRTKAARVLRGIEGIARLALTGTPVENHLGELWSILDWTTPGLLGSWEEFRATWSRPIESGREPQRAAELAELVRPFVLRRRKTDPGIAPELPPKIETDYRANLTREQVGLYEAAVRETMAEIEQAEGMKRRQLVVTMLTRLKQICNHPAHFLREADGKLDGRSGKLAVFDELLEEIIDEGGASLVFTQYTTMGHLLTRHLTDRGVSHRFLHGGTGVRQRERMVADFQAGDFSVFVLSLKAAGTGLNLTRADHVIHYDRWWNPAVEDQATDRAHRIGQTRAVHVHRLVSEGTIEESIAELITSKRALADAVVNAGETALTELSDTDLARLVELRH</sequence>
<gene>
    <name evidence="4" type="ORF">GCM10009710_11810</name>
</gene>
<dbReference type="Pfam" id="PF00176">
    <property type="entry name" value="SNF2-rel_dom"/>
    <property type="match status" value="1"/>
</dbReference>
<keyword evidence="4" id="KW-0067">ATP-binding</keyword>
<keyword evidence="4" id="KW-0547">Nucleotide-binding</keyword>
<dbReference type="InterPro" id="IPR014001">
    <property type="entry name" value="Helicase_ATP-bd"/>
</dbReference>
<dbReference type="InterPro" id="IPR027417">
    <property type="entry name" value="P-loop_NTPase"/>
</dbReference>
<keyword evidence="1" id="KW-0378">Hydrolase</keyword>
<dbReference type="CDD" id="cd18793">
    <property type="entry name" value="SF2_C_SNF"/>
    <property type="match status" value="1"/>
</dbReference>
<reference evidence="5" key="1">
    <citation type="journal article" date="2019" name="Int. J. Syst. Evol. Microbiol.">
        <title>The Global Catalogue of Microorganisms (GCM) 10K type strain sequencing project: providing services to taxonomists for standard genome sequencing and annotation.</title>
        <authorList>
            <consortium name="The Broad Institute Genomics Platform"/>
            <consortium name="The Broad Institute Genome Sequencing Center for Infectious Disease"/>
            <person name="Wu L."/>
            <person name="Ma J."/>
        </authorList>
    </citation>
    <scope>NUCLEOTIDE SEQUENCE [LARGE SCALE GENOMIC DNA]</scope>
    <source>
        <strain evidence="5">JCM 13518</strain>
    </source>
</reference>
<dbReference type="PROSITE" id="PS51194">
    <property type="entry name" value="HELICASE_CTER"/>
    <property type="match status" value="1"/>
</dbReference>
<dbReference type="InterPro" id="IPR022138">
    <property type="entry name" value="DUF3670"/>
</dbReference>
<dbReference type="PROSITE" id="PS51192">
    <property type="entry name" value="HELICASE_ATP_BIND_1"/>
    <property type="match status" value="1"/>
</dbReference>
<dbReference type="GO" id="GO:0004386">
    <property type="term" value="F:helicase activity"/>
    <property type="evidence" value="ECO:0007669"/>
    <property type="project" value="UniProtKB-KW"/>
</dbReference>
<dbReference type="Pfam" id="PF12419">
    <property type="entry name" value="DUF3670"/>
    <property type="match status" value="1"/>
</dbReference>
<evidence type="ECO:0000256" key="1">
    <source>
        <dbReference type="ARBA" id="ARBA00022801"/>
    </source>
</evidence>
<keyword evidence="5" id="KW-1185">Reference proteome</keyword>
<dbReference type="RefSeq" id="WP_344198745.1">
    <property type="nucleotide sequence ID" value="NZ_BAAAME010000002.1"/>
</dbReference>
<dbReference type="Pfam" id="PF00271">
    <property type="entry name" value="Helicase_C"/>
    <property type="match status" value="1"/>
</dbReference>
<dbReference type="EMBL" id="BAAAME010000002">
    <property type="protein sequence ID" value="GAA1732693.1"/>
    <property type="molecule type" value="Genomic_DNA"/>
</dbReference>
<proteinExistence type="predicted"/>
<dbReference type="SUPFAM" id="SSF52540">
    <property type="entry name" value="P-loop containing nucleoside triphosphate hydrolases"/>
    <property type="match status" value="2"/>
</dbReference>
<dbReference type="SMART" id="SM00490">
    <property type="entry name" value="HELICc"/>
    <property type="match status" value="1"/>
</dbReference>
<dbReference type="SMART" id="SM00487">
    <property type="entry name" value="DEXDc"/>
    <property type="match status" value="1"/>
</dbReference>
<dbReference type="InterPro" id="IPR000330">
    <property type="entry name" value="SNF2_N"/>
</dbReference>
<dbReference type="Proteomes" id="UP001501057">
    <property type="component" value="Unassembled WGS sequence"/>
</dbReference>
<feature type="domain" description="Helicase C-terminal" evidence="3">
    <location>
        <begin position="697"/>
        <end position="851"/>
    </location>
</feature>
<dbReference type="InterPro" id="IPR038718">
    <property type="entry name" value="SNF2-like_sf"/>
</dbReference>
<name>A0ABP4VNP8_9ACTN</name>
<evidence type="ECO:0000259" key="3">
    <source>
        <dbReference type="PROSITE" id="PS51194"/>
    </source>
</evidence>